<accession>X5MDJ9</accession>
<organism evidence="1 2">
    <name type="scientific">Candidatus Phaeomarinibacter ectocarpi</name>
    <dbReference type="NCBI Taxonomy" id="1458461"/>
    <lineage>
        <taxon>Bacteria</taxon>
        <taxon>Pseudomonadati</taxon>
        <taxon>Pseudomonadota</taxon>
        <taxon>Alphaproteobacteria</taxon>
        <taxon>Hyphomicrobiales</taxon>
        <taxon>Parvibaculaceae</taxon>
        <taxon>Candidatus Phaeomarinibacter</taxon>
    </lineage>
</organism>
<dbReference type="Gene3D" id="1.10.1200.10">
    <property type="entry name" value="ACP-like"/>
    <property type="match status" value="1"/>
</dbReference>
<dbReference type="KEGG" id="pect:BN1012_Phect345"/>
<evidence type="ECO:0000313" key="1">
    <source>
        <dbReference type="EMBL" id="CDO58559.1"/>
    </source>
</evidence>
<evidence type="ECO:0000313" key="2">
    <source>
        <dbReference type="Proteomes" id="UP000032160"/>
    </source>
</evidence>
<proteinExistence type="predicted"/>
<keyword evidence="2" id="KW-1185">Reference proteome</keyword>
<dbReference type="STRING" id="1458461.BN1012_Phect345"/>
<dbReference type="Proteomes" id="UP000032160">
    <property type="component" value="Chromosome I"/>
</dbReference>
<dbReference type="OrthoDB" id="7065718at2"/>
<dbReference type="AlphaFoldDB" id="X5MDJ9"/>
<evidence type="ECO:0008006" key="3">
    <source>
        <dbReference type="Google" id="ProtNLM"/>
    </source>
</evidence>
<dbReference type="RefSeq" id="WP_043949478.1">
    <property type="nucleotide sequence ID" value="NZ_HG966617.1"/>
</dbReference>
<name>X5MDJ9_9HYPH</name>
<reference evidence="1 2" key="1">
    <citation type="journal article" date="2014" name="Front. Genet.">
        <title>Genome and metabolic network of "Candidatus Phaeomarinobacter ectocarpi" Ec32, a new candidate genus of Alphaproteobacteria frequently associated with brown algae.</title>
        <authorList>
            <person name="Dittami S.M."/>
            <person name="Barbeyron T."/>
            <person name="Boyen C."/>
            <person name="Cambefort J."/>
            <person name="Collet G."/>
            <person name="Delage L."/>
            <person name="Gobet A."/>
            <person name="Groisillier A."/>
            <person name="Leblanc C."/>
            <person name="Michel G."/>
            <person name="Scornet D."/>
            <person name="Siegel A."/>
            <person name="Tapia J.E."/>
            <person name="Tonon T."/>
        </authorList>
    </citation>
    <scope>NUCLEOTIDE SEQUENCE [LARGE SCALE GENOMIC DNA]</scope>
    <source>
        <strain evidence="1 2">Ec32</strain>
    </source>
</reference>
<dbReference type="EMBL" id="HG966617">
    <property type="protein sequence ID" value="CDO58559.1"/>
    <property type="molecule type" value="Genomic_DNA"/>
</dbReference>
<sequence length="96" mass="10137">MLSQEKALEAVFTAIDELNAQMPSDMQLQKSPDMSLTGDNSPLDSLALINLIVALEEVIARGHGSAPQLLDEELLGEAEGPYATPAALADYVARAA</sequence>
<dbReference type="InterPro" id="IPR036736">
    <property type="entry name" value="ACP-like_sf"/>
</dbReference>
<protein>
    <recommendedName>
        <fullName evidence="3">Carrier domain-containing protein</fullName>
    </recommendedName>
</protein>
<gene>
    <name evidence="1" type="ORF">BN1012_Phect345</name>
</gene>
<dbReference type="HOGENOM" id="CLU_2354570_0_0_5"/>